<keyword evidence="2 8" id="KW-0812">Transmembrane</keyword>
<reference evidence="10" key="2">
    <citation type="submission" date="2025-09" db="UniProtKB">
        <authorList>
            <consortium name="Ensembl"/>
        </authorList>
    </citation>
    <scope>IDENTIFICATION</scope>
</reference>
<evidence type="ECO:0000313" key="11">
    <source>
        <dbReference type="Proteomes" id="UP000694545"/>
    </source>
</evidence>
<evidence type="ECO:0000256" key="8">
    <source>
        <dbReference type="SAM" id="Phobius"/>
    </source>
</evidence>
<dbReference type="Proteomes" id="UP000694545">
    <property type="component" value="Unplaced"/>
</dbReference>
<dbReference type="InterPro" id="IPR033122">
    <property type="entry name" value="LETM1-like_RBD"/>
</dbReference>
<reference evidence="10" key="1">
    <citation type="submission" date="2025-08" db="UniProtKB">
        <authorList>
            <consortium name="Ensembl"/>
        </authorList>
    </citation>
    <scope>IDENTIFICATION</scope>
</reference>
<evidence type="ECO:0000313" key="10">
    <source>
        <dbReference type="Ensembl" id="ENSVKKP00000024177.1"/>
    </source>
</evidence>
<evidence type="ECO:0000256" key="1">
    <source>
        <dbReference type="ARBA" id="ARBA00004434"/>
    </source>
</evidence>
<keyword evidence="4 8" id="KW-1133">Transmembrane helix</keyword>
<keyword evidence="11" id="KW-1185">Reference proteome</keyword>
<comment type="subcellular location">
    <subcellularLocation>
        <location evidence="1">Mitochondrion inner membrane</location>
        <topology evidence="1">Single-pass membrane protein</topology>
    </subcellularLocation>
</comment>
<evidence type="ECO:0000256" key="4">
    <source>
        <dbReference type="ARBA" id="ARBA00022989"/>
    </source>
</evidence>
<dbReference type="PROSITE" id="PS51758">
    <property type="entry name" value="LETM1_RBD"/>
    <property type="match status" value="1"/>
</dbReference>
<feature type="transmembrane region" description="Helical" evidence="8">
    <location>
        <begin position="89"/>
        <end position="112"/>
    </location>
</feature>
<feature type="domain" description="Letm1 RBD" evidence="9">
    <location>
        <begin position="129"/>
        <end position="292"/>
    </location>
</feature>
<organism evidence="10 11">
    <name type="scientific">Varanus komodoensis</name>
    <name type="common">Komodo dragon</name>
    <dbReference type="NCBI Taxonomy" id="61221"/>
    <lineage>
        <taxon>Eukaryota</taxon>
        <taxon>Metazoa</taxon>
        <taxon>Chordata</taxon>
        <taxon>Craniata</taxon>
        <taxon>Vertebrata</taxon>
        <taxon>Euteleostomi</taxon>
        <taxon>Lepidosauria</taxon>
        <taxon>Squamata</taxon>
        <taxon>Bifurcata</taxon>
        <taxon>Unidentata</taxon>
        <taxon>Episquamata</taxon>
        <taxon>Toxicofera</taxon>
        <taxon>Anguimorpha</taxon>
        <taxon>Paleoanguimorpha</taxon>
        <taxon>Varanoidea</taxon>
        <taxon>Varanidae</taxon>
        <taxon>Varanus</taxon>
    </lineage>
</organism>
<proteinExistence type="predicted"/>
<dbReference type="GO" id="GO:0005743">
    <property type="term" value="C:mitochondrial inner membrane"/>
    <property type="evidence" value="ECO:0007669"/>
    <property type="project" value="UniProtKB-SubCell"/>
</dbReference>
<keyword evidence="6 8" id="KW-0472">Membrane</keyword>
<keyword evidence="3" id="KW-0999">Mitochondrion inner membrane</keyword>
<dbReference type="GO" id="GO:0030003">
    <property type="term" value="P:intracellular monoatomic cation homeostasis"/>
    <property type="evidence" value="ECO:0007669"/>
    <property type="project" value="TreeGrafter"/>
</dbReference>
<name>A0A8D2LMN6_VARKO</name>
<dbReference type="GO" id="GO:0043022">
    <property type="term" value="F:ribosome binding"/>
    <property type="evidence" value="ECO:0007669"/>
    <property type="project" value="InterPro"/>
</dbReference>
<dbReference type="PANTHER" id="PTHR14009">
    <property type="entry name" value="LEUCINE ZIPPER-EF-HAND CONTAINING TRANSMEMBRANE PROTEIN"/>
    <property type="match status" value="1"/>
</dbReference>
<evidence type="ECO:0000256" key="5">
    <source>
        <dbReference type="ARBA" id="ARBA00023128"/>
    </source>
</evidence>
<accession>A0A8D2LMN6</accession>
<protein>
    <submittedName>
        <fullName evidence="10">LETM1 domain containing 1</fullName>
    </submittedName>
</protein>
<evidence type="ECO:0000256" key="7">
    <source>
        <dbReference type="PROSITE-ProRule" id="PRU01094"/>
    </source>
</evidence>
<dbReference type="InterPro" id="IPR044202">
    <property type="entry name" value="LETM1/MDM38-like"/>
</dbReference>
<keyword evidence="5 7" id="KW-0496">Mitochondrion</keyword>
<dbReference type="PANTHER" id="PTHR14009:SF13">
    <property type="entry name" value="LETM1 DOMAIN-CONTAINING PROTEIN 1"/>
    <property type="match status" value="1"/>
</dbReference>
<evidence type="ECO:0000256" key="3">
    <source>
        <dbReference type="ARBA" id="ARBA00022792"/>
    </source>
</evidence>
<evidence type="ECO:0000259" key="9">
    <source>
        <dbReference type="PROSITE" id="PS51758"/>
    </source>
</evidence>
<evidence type="ECO:0000256" key="2">
    <source>
        <dbReference type="ARBA" id="ARBA00022692"/>
    </source>
</evidence>
<dbReference type="Ensembl" id="ENSVKKT00000024768.1">
    <property type="protein sequence ID" value="ENSVKKP00000024177.1"/>
    <property type="gene ID" value="ENSVKKG00000015958.1"/>
</dbReference>
<dbReference type="OMA" id="WLQFSSH"/>
<dbReference type="Pfam" id="PF07766">
    <property type="entry name" value="LETM1_RBD"/>
    <property type="match status" value="1"/>
</dbReference>
<evidence type="ECO:0000256" key="6">
    <source>
        <dbReference type="ARBA" id="ARBA00023136"/>
    </source>
</evidence>
<dbReference type="AlphaFoldDB" id="A0A8D2LMN6"/>
<sequence length="292" mass="34333">MTNSKSLLSTLVSKVKYLNTKYESFLERTFPNFYQLYSTFIKGFRVFFSEVKEIRRIKMNMAHKNIKFNQLPYREMERLRQFRRDVMKVIPIGILSLPPFFNYLVFVLMYLFPRQLLMRHFWTMKQQAEFLGTYHNMRKKAYAEVVDGLKNLSNVLSDPELRKQMLDLCKKVHEGCHPDIAELKAVKTLFVDHPFGIQQLKAQQVKALSRVLFLTPHLPSLLLRYRLQSHLLELHLLDQAMLQLGVKELTDEEVAVACYIRGLDSVHLNTMACRLWLNQWLALSSSLKGKTG</sequence>